<organism evidence="12 13">
    <name type="scientific">Electrophorus voltai</name>
    <dbReference type="NCBI Taxonomy" id="2609070"/>
    <lineage>
        <taxon>Eukaryota</taxon>
        <taxon>Metazoa</taxon>
        <taxon>Chordata</taxon>
        <taxon>Craniata</taxon>
        <taxon>Vertebrata</taxon>
        <taxon>Euteleostomi</taxon>
        <taxon>Actinopterygii</taxon>
        <taxon>Neopterygii</taxon>
        <taxon>Teleostei</taxon>
        <taxon>Ostariophysi</taxon>
        <taxon>Gymnotiformes</taxon>
        <taxon>Gymnotoidei</taxon>
        <taxon>Gymnotidae</taxon>
        <taxon>Electrophorus</taxon>
    </lineage>
</organism>
<evidence type="ECO:0000256" key="9">
    <source>
        <dbReference type="SAM" id="MobiDB-lite"/>
    </source>
</evidence>
<dbReference type="FunFam" id="1.10.196.10:FF:000003">
    <property type="entry name" value="regulator of G-protein signaling 3 isoform X1"/>
    <property type="match status" value="1"/>
</dbReference>
<dbReference type="InterPro" id="IPR036305">
    <property type="entry name" value="RGS_sf"/>
</dbReference>
<feature type="domain" description="RGS" evidence="11">
    <location>
        <begin position="1188"/>
        <end position="1304"/>
    </location>
</feature>
<dbReference type="InterPro" id="IPR024066">
    <property type="entry name" value="RGS_subdom1/3"/>
</dbReference>
<evidence type="ECO:0000313" key="12">
    <source>
        <dbReference type="EMBL" id="KAK1787680.1"/>
    </source>
</evidence>
<dbReference type="SUPFAM" id="SSF48097">
    <property type="entry name" value="Regulator of G-protein signaling, RGS"/>
    <property type="match status" value="1"/>
</dbReference>
<feature type="compositionally biased region" description="Polar residues" evidence="9">
    <location>
        <begin position="628"/>
        <end position="645"/>
    </location>
</feature>
<dbReference type="InterPro" id="IPR036034">
    <property type="entry name" value="PDZ_sf"/>
</dbReference>
<proteinExistence type="predicted"/>
<dbReference type="Gene3D" id="1.10.196.10">
    <property type="match status" value="1"/>
</dbReference>
<dbReference type="SUPFAM" id="SSF50729">
    <property type="entry name" value="PH domain-like"/>
    <property type="match status" value="1"/>
</dbReference>
<evidence type="ECO:0000256" key="5">
    <source>
        <dbReference type="ARBA" id="ARBA00022843"/>
    </source>
</evidence>
<dbReference type="GO" id="GO:0005886">
    <property type="term" value="C:plasma membrane"/>
    <property type="evidence" value="ECO:0007669"/>
    <property type="project" value="UniProtKB-ARBA"/>
</dbReference>
<keyword evidence="3" id="KW-0597">Phosphoprotein</keyword>
<feature type="compositionally biased region" description="Acidic residues" evidence="9">
    <location>
        <begin position="754"/>
        <end position="778"/>
    </location>
</feature>
<dbReference type="PROSITE" id="PS50106">
    <property type="entry name" value="PDZ"/>
    <property type="match status" value="1"/>
</dbReference>
<evidence type="ECO:0000256" key="2">
    <source>
        <dbReference type="ARBA" id="ARBA00022481"/>
    </source>
</evidence>
<dbReference type="PANTHER" id="PTHR46848">
    <property type="entry name" value="REGULATOR OF G-PROTEIN SIGNALING 3"/>
    <property type="match status" value="1"/>
</dbReference>
<dbReference type="Gene3D" id="2.30.42.10">
    <property type="match status" value="2"/>
</dbReference>
<feature type="region of interest" description="Disordered" evidence="9">
    <location>
        <begin position="1154"/>
        <end position="1173"/>
    </location>
</feature>
<feature type="compositionally biased region" description="Basic and acidic residues" evidence="9">
    <location>
        <begin position="781"/>
        <end position="797"/>
    </location>
</feature>
<keyword evidence="6" id="KW-0539">Nucleus</keyword>
<feature type="domain" description="PDZ" evidence="10">
    <location>
        <begin position="113"/>
        <end position="165"/>
    </location>
</feature>
<dbReference type="Gene3D" id="1.10.167.10">
    <property type="entry name" value="Regulator of G-protein Signalling 4, domain 2"/>
    <property type="match status" value="1"/>
</dbReference>
<reference evidence="12" key="1">
    <citation type="submission" date="2023-03" db="EMBL/GenBank/DDBJ databases">
        <title>Electrophorus voltai genome.</title>
        <authorList>
            <person name="Bian C."/>
        </authorList>
    </citation>
    <scope>NUCLEOTIDE SEQUENCE</scope>
    <source>
        <strain evidence="12">CB-2022</strain>
        <tissue evidence="12">Muscle</tissue>
    </source>
</reference>
<sequence>MFSKGSVSARDSFVFMSLDAVINTTANHAAAPGNKSPETMQCLTVTIVRGKDGYGFTICSDAPVRVQAVDPGKNPTGLAACQHLCMCLCVWERESGVGPIPMSRAVEFCGVYVSSGGPADLAGLKQSDTLLQLNGQPVEQWKCVDLAHAIRNSSSEIIVVVWRSGFEGLIHHPPFKTSGFDMPLSPPKNKQKDKTPPVPPLPAHHRASRRVLVNGSEGVRVGGVAVPWGDRREESEVSNRTHTHTLRGTRVKASNGDDYIILSPINPGGQMSCVMEMTAGLIAHCWFCHALAGRMYPPRQAPVPQAQVTSAQAGPGLASRTSLLRCSSNNKSTASPVGTCQKSSSFSNYQNCTIVRSHMPSHTNYGTYVKVAPKILIFPIFVQPLDLCNPTRSLVVSEELTLHESKHLSVKVTVFIYTDLMLVTREDEAGRCNVLQNPLFLRQLQLQEDHSEELRFYLIHMTEKCDCLLSLEAYSLEQKRRVCQYLSDNIDKQLRLHHSETSGPPEQLIISMAYNTLYAGITEATAQNGKACALAAVLWLFGAVAGLLPSSFVTAWLRLKIAIEEWDACGVDIQVELLYNEGAVHKKLVGVFHTAKKDQGIMMLEPKLAEQYDVGAHRHPLVDEPSLGSLSDTGVTTASSPQPSELTLLEETQYLVPVMPSSSTEAEEGRSMEGSLTEAWGEEAEARKTPEDEEGEEDLGAAGGDEKLPATEEDNASEAPDTNAPPSSSSSSFIIPELRLDRSFSTDALSTPGTEEEYEEDEEDEEDEEEEDDSDDNFLEGGKRRSMVDAGGCEKHGGGGLSVQNSLRRRTHSEGSLLQDPRTTCFTSDNAINCLEVSAGSKGGWTLPSPKTLKKELTKNGGSMHQLCMLFSGRKGLYGTLQGLCGLQVCGLFMQERSALDMGEPGPVEASQPSLSTAAYGATQLTGVHPTIVGAGATCILDLREQESCILDLREQESCILDLREQESCILDLREQESCILDLREQESCILDLREQESCILDLREQESCILDLREQESCILDLREQESCILDLREQESCILDLREQESCILDLREQESCILDLREQESCILVAPGFTPGFPTGLKSRLWSGTEGSGRPALHSLMLVWVDDALLFLYPQLSASSDCGCDVGPDGNKKKKPKNLAKDMKNRLAFLRRRNDSPGSTPAGKLDKTMKSVKPTPEEALKWGESLDKLLSHKYGLAAFRAFLRTEFSEENLEFWLACEDYKKVKSQSKMASKAKKIFAEYIAIQSCKEVNLDSYTREHTKENLQNATRSCFDLAQRRIYGLMEKDSYPRFLRSELYVDLVNQKKGSATSTASSS</sequence>
<dbReference type="GO" id="GO:0005634">
    <property type="term" value="C:nucleus"/>
    <property type="evidence" value="ECO:0007669"/>
    <property type="project" value="UniProtKB-SubCell"/>
</dbReference>
<dbReference type="PROSITE" id="PS50132">
    <property type="entry name" value="RGS"/>
    <property type="match status" value="1"/>
</dbReference>
<evidence type="ECO:0000256" key="3">
    <source>
        <dbReference type="ARBA" id="ARBA00022553"/>
    </source>
</evidence>
<comment type="subcellular location">
    <subcellularLocation>
        <location evidence="1">Nucleus</location>
    </subcellularLocation>
</comment>
<keyword evidence="13" id="KW-1185">Reference proteome</keyword>
<dbReference type="GO" id="GO:0005737">
    <property type="term" value="C:cytoplasm"/>
    <property type="evidence" value="ECO:0007669"/>
    <property type="project" value="UniProtKB-ARBA"/>
</dbReference>
<name>A0AAD9DM51_9TELE</name>
<keyword evidence="5" id="KW-0832">Ubl conjugation</keyword>
<protein>
    <recommendedName>
        <fullName evidence="8">Regulator of G-protein signaling 3</fullName>
    </recommendedName>
</protein>
<dbReference type="FunFam" id="1.10.196.10:FF:000001">
    <property type="entry name" value="Regulator of G-protein signaling 8"/>
    <property type="match status" value="1"/>
</dbReference>
<dbReference type="PRINTS" id="PR01301">
    <property type="entry name" value="RGSPROTEIN"/>
</dbReference>
<evidence type="ECO:0000256" key="4">
    <source>
        <dbReference type="ARBA" id="ARBA00022700"/>
    </source>
</evidence>
<dbReference type="InterPro" id="IPR016137">
    <property type="entry name" value="RGS"/>
</dbReference>
<accession>A0AAD9DM51</accession>
<dbReference type="GO" id="GO:0009968">
    <property type="term" value="P:negative regulation of signal transduction"/>
    <property type="evidence" value="ECO:0007669"/>
    <property type="project" value="UniProtKB-KW"/>
</dbReference>
<dbReference type="Pfam" id="PF00595">
    <property type="entry name" value="PDZ"/>
    <property type="match status" value="1"/>
</dbReference>
<keyword evidence="2" id="KW-0488">Methylation</keyword>
<evidence type="ECO:0000259" key="11">
    <source>
        <dbReference type="PROSITE" id="PS50132"/>
    </source>
</evidence>
<evidence type="ECO:0000256" key="6">
    <source>
        <dbReference type="ARBA" id="ARBA00023242"/>
    </source>
</evidence>
<dbReference type="SUPFAM" id="SSF50156">
    <property type="entry name" value="PDZ domain-like"/>
    <property type="match status" value="1"/>
</dbReference>
<dbReference type="Pfam" id="PF00615">
    <property type="entry name" value="RGS"/>
    <property type="match status" value="1"/>
</dbReference>
<dbReference type="Proteomes" id="UP001239994">
    <property type="component" value="Unassembled WGS sequence"/>
</dbReference>
<dbReference type="CDD" id="cd08713">
    <property type="entry name" value="RGS_RGS3"/>
    <property type="match status" value="1"/>
</dbReference>
<comment type="caution">
    <text evidence="12">The sequence shown here is derived from an EMBL/GenBank/DDBJ whole genome shotgun (WGS) entry which is preliminary data.</text>
</comment>
<gene>
    <name evidence="12" type="ORF">P4O66_016177</name>
</gene>
<dbReference type="PANTHER" id="PTHR46848:SF1">
    <property type="entry name" value="REGULATOR OF G-PROTEIN SIGNALING 3"/>
    <property type="match status" value="1"/>
</dbReference>
<evidence type="ECO:0000259" key="10">
    <source>
        <dbReference type="PROSITE" id="PS50106"/>
    </source>
</evidence>
<feature type="region of interest" description="Disordered" evidence="9">
    <location>
        <begin position="620"/>
        <end position="820"/>
    </location>
</feature>
<dbReference type="FunFam" id="1.10.167.10:FF:000001">
    <property type="entry name" value="Putative regulator of g-protein signaling 12"/>
    <property type="match status" value="1"/>
</dbReference>
<evidence type="ECO:0000313" key="13">
    <source>
        <dbReference type="Proteomes" id="UP001239994"/>
    </source>
</evidence>
<dbReference type="InterPro" id="IPR044926">
    <property type="entry name" value="RGS_subdomain_2"/>
</dbReference>
<comment type="function">
    <text evidence="7">Down-regulates signaling from heterotrimeric G-proteins by increasing the GTPase activity of the alpha subunits, thereby driving them into their inactive GDP-bound form. Down-regulates G-protein-mediated release of inositol phosphates and activation of MAP kinases.</text>
</comment>
<evidence type="ECO:0000256" key="7">
    <source>
        <dbReference type="ARBA" id="ARBA00055005"/>
    </source>
</evidence>
<feature type="region of interest" description="Disordered" evidence="9">
    <location>
        <begin position="179"/>
        <end position="205"/>
    </location>
</feature>
<dbReference type="SMART" id="SM00315">
    <property type="entry name" value="RGS"/>
    <property type="match status" value="1"/>
</dbReference>
<dbReference type="SMART" id="SM00228">
    <property type="entry name" value="PDZ"/>
    <property type="match status" value="1"/>
</dbReference>
<keyword evidence="4" id="KW-0734">Signal transduction inhibitor</keyword>
<evidence type="ECO:0000256" key="1">
    <source>
        <dbReference type="ARBA" id="ARBA00004123"/>
    </source>
</evidence>
<evidence type="ECO:0000256" key="8">
    <source>
        <dbReference type="ARBA" id="ARBA00070073"/>
    </source>
</evidence>
<dbReference type="InterPro" id="IPR034951">
    <property type="entry name" value="RGS_RGS3"/>
</dbReference>
<dbReference type="InterPro" id="IPR001478">
    <property type="entry name" value="PDZ"/>
</dbReference>
<dbReference type="EMBL" id="JAROKS010000023">
    <property type="protein sequence ID" value="KAK1787680.1"/>
    <property type="molecule type" value="Genomic_DNA"/>
</dbReference>